<dbReference type="SUPFAM" id="SSF103107">
    <property type="entry name" value="Hypothetical protein c14orf129, hspc210"/>
    <property type="match status" value="1"/>
</dbReference>
<organism evidence="4 5">
    <name type="scientific">Rozella allomycis (strain CSF55)</name>
    <dbReference type="NCBI Taxonomy" id="988480"/>
    <lineage>
        <taxon>Eukaryota</taxon>
        <taxon>Fungi</taxon>
        <taxon>Fungi incertae sedis</taxon>
        <taxon>Cryptomycota</taxon>
        <taxon>Cryptomycota incertae sedis</taxon>
        <taxon>Rozella</taxon>
    </lineage>
</organism>
<feature type="repeat" description="ARM" evidence="1">
    <location>
        <begin position="555"/>
        <end position="598"/>
    </location>
</feature>
<dbReference type="EMBL" id="ML005217">
    <property type="protein sequence ID" value="RKP19470.1"/>
    <property type="molecule type" value="Genomic_DNA"/>
</dbReference>
<dbReference type="Gene3D" id="1.25.10.10">
    <property type="entry name" value="Leucine-rich Repeat Variant"/>
    <property type="match status" value="4"/>
</dbReference>
<evidence type="ECO:0000313" key="4">
    <source>
        <dbReference type="EMBL" id="RKP19470.1"/>
    </source>
</evidence>
<dbReference type="InterPro" id="IPR023231">
    <property type="entry name" value="GSKIP_dom_sf"/>
</dbReference>
<dbReference type="InterPro" id="IPR058678">
    <property type="entry name" value="ARM_PUB"/>
</dbReference>
<dbReference type="Proteomes" id="UP000281549">
    <property type="component" value="Unassembled WGS sequence"/>
</dbReference>
<dbReference type="PANTHER" id="PTHR46241">
    <property type="entry name" value="ARMADILLO REPEAT-CONTAINING PROTEIN 4 ARMC4"/>
    <property type="match status" value="1"/>
</dbReference>
<feature type="repeat" description="ARM" evidence="1">
    <location>
        <begin position="887"/>
        <end position="929"/>
    </location>
</feature>
<protein>
    <submittedName>
        <fullName evidence="4">Armadillo repeat-containing protein 4</fullName>
    </submittedName>
</protein>
<feature type="repeat" description="ARM" evidence="1">
    <location>
        <begin position="969"/>
        <end position="1002"/>
    </location>
</feature>
<dbReference type="PROSITE" id="PS50176">
    <property type="entry name" value="ARM_REPEAT"/>
    <property type="match status" value="4"/>
</dbReference>
<dbReference type="Pfam" id="PF25598">
    <property type="entry name" value="ARM_PUB"/>
    <property type="match status" value="1"/>
</dbReference>
<dbReference type="SMART" id="SM00185">
    <property type="entry name" value="ARM"/>
    <property type="match status" value="13"/>
</dbReference>
<feature type="compositionally biased region" description="Acidic residues" evidence="2">
    <location>
        <begin position="443"/>
        <end position="456"/>
    </location>
</feature>
<feature type="repeat" description="ARM" evidence="1">
    <location>
        <begin position="597"/>
        <end position="639"/>
    </location>
</feature>
<reference evidence="5" key="1">
    <citation type="journal article" date="2018" name="Nat. Microbiol.">
        <title>Leveraging single-cell genomics to expand the fungal tree of life.</title>
        <authorList>
            <person name="Ahrendt S.R."/>
            <person name="Quandt C.A."/>
            <person name="Ciobanu D."/>
            <person name="Clum A."/>
            <person name="Salamov A."/>
            <person name="Andreopoulos B."/>
            <person name="Cheng J.F."/>
            <person name="Woyke T."/>
            <person name="Pelin A."/>
            <person name="Henrissat B."/>
            <person name="Reynolds N.K."/>
            <person name="Benny G.L."/>
            <person name="Smith M.E."/>
            <person name="James T.Y."/>
            <person name="Grigoriev I.V."/>
        </authorList>
    </citation>
    <scope>NUCLEOTIDE SEQUENCE [LARGE SCALE GENOMIC DNA]</scope>
    <source>
        <strain evidence="5">CSF55</strain>
    </source>
</reference>
<gene>
    <name evidence="4" type="ORF">ROZALSC1DRAFT_28936</name>
</gene>
<dbReference type="PANTHER" id="PTHR46241:SF1">
    <property type="entry name" value="OUTER DYNEIN ARM-DOCKING COMPLEX SUBUNIT 2"/>
    <property type="match status" value="1"/>
</dbReference>
<dbReference type="SUPFAM" id="SSF48371">
    <property type="entry name" value="ARM repeat"/>
    <property type="match status" value="1"/>
</dbReference>
<feature type="region of interest" description="Disordered" evidence="2">
    <location>
        <begin position="326"/>
        <end position="397"/>
    </location>
</feature>
<feature type="domain" description="U-box" evidence="3">
    <location>
        <begin position="624"/>
        <end position="808"/>
    </location>
</feature>
<dbReference type="InterPro" id="IPR016024">
    <property type="entry name" value="ARM-type_fold"/>
</dbReference>
<accession>A0A4P9YLS3</accession>
<evidence type="ECO:0000313" key="5">
    <source>
        <dbReference type="Proteomes" id="UP000281549"/>
    </source>
</evidence>
<feature type="region of interest" description="Disordered" evidence="2">
    <location>
        <begin position="416"/>
        <end position="467"/>
    </location>
</feature>
<evidence type="ECO:0000256" key="2">
    <source>
        <dbReference type="SAM" id="MobiDB-lite"/>
    </source>
</evidence>
<dbReference type="AlphaFoldDB" id="A0A4P9YLS3"/>
<evidence type="ECO:0000256" key="1">
    <source>
        <dbReference type="PROSITE-ProRule" id="PRU00259"/>
    </source>
</evidence>
<name>A0A4P9YLS3_ROZAC</name>
<evidence type="ECO:0000259" key="3">
    <source>
        <dbReference type="Pfam" id="PF25598"/>
    </source>
</evidence>
<proteinExistence type="predicted"/>
<feature type="compositionally biased region" description="Polar residues" evidence="2">
    <location>
        <begin position="375"/>
        <end position="387"/>
    </location>
</feature>
<dbReference type="InterPro" id="IPR000225">
    <property type="entry name" value="Armadillo"/>
</dbReference>
<feature type="compositionally biased region" description="Basic and acidic residues" evidence="2">
    <location>
        <begin position="326"/>
        <end position="361"/>
    </location>
</feature>
<sequence>MGQTISSRLEWTNSGSNLVTGIQNEAVLNDLANYVQVLYDKYPTDAETEFKKPLQYVTSLRSSHFDGSSDFSIHSTGGKFSVVSTAQSDSGYPLLELNQVEKEKYVLKVYNFAMLKIALHLAGSNKLIDLQSAVQDFLAHITGLDDLNATYLEAFEALSTSQEDKAEKKCSKTRLMHLLMLLNNFDLEILMQSVKNLSNNVFLNMNKVNDEVKLLKTFCGNSPTCSLKSIDWENPLVFANGYRVPPWRQIHGELAYIIVSPVDQERIVITASQSGYFINKGYVKDENGETNLNYEKDSDIYNSLINLLRAKSQHFAKNIDNQDAVKSNENEKRNNLNETKKLNNNDKRNEKEVLGSRDLLKPKLQPNAAQRKKNNNVPRVSNTQEQPSLRWKDVSLTQPIDAPEEKVKITLCMKKQTHKIPVKPESGKKTQLKNRHHNAHQDEDSDPEQVSTDDEVSEKRQEGTEAPPEYWQIQKLIKYLKIGNQTATVITLCAIKDLDLTNDMGGLEVLINLLGTDDPKCKVGALQILKEVTKNGTNNIEIKIVHIRRSVAEMNGIHPLVELLRESNEEILRCLAAETISHCAKNATNRRMVRKEGGIRRLIRLLKSKNENVARCGALALCSCSKSDKNKDAIRASGSIPLLAELLKSKNVDLLIPVVGILQECASDPQYRVSIRSSGTIRFLVENLSSQNHELQAYCASAIFKCAEDEETRVLVNEHGGLAPLVQLLDHKSNRELLIASTGAIWKCAHSPQNVDKFNSLKTVKKLVGLIADQPEDVLVNIVGAIGACAKSPEGRAAIRESNGITPLVGLLTGTNQALLVNVTAAVGVCACDTDSMAIIDRLDGVRLLWSLLKSPNPNVQASAAWAISPCIENAKDAGEMVRSFVGGLELIVSLLKSENTEVLASVCAAIANIAKDEENLAVITDHGVVPLLAKLTTTKHDKLRKHLAEAIARCCRWGNNRVAFGSSGAVAPLVKYLKSPDEKVHRSTAQALHQLSKDADNCVSMHENGVVQLLLGMVGSRDEELQEAAAGCIENIRRLALASEKAALK</sequence>
<dbReference type="InterPro" id="IPR011989">
    <property type="entry name" value="ARM-like"/>
</dbReference>